<comment type="catalytic activity">
    <reaction evidence="11">
        <text>L-threonine + hydrogencarbonate + ATP = L-threonylcarbamoyladenylate + diphosphate + H2O</text>
        <dbReference type="Rhea" id="RHEA:36407"/>
        <dbReference type="ChEBI" id="CHEBI:15377"/>
        <dbReference type="ChEBI" id="CHEBI:17544"/>
        <dbReference type="ChEBI" id="CHEBI:30616"/>
        <dbReference type="ChEBI" id="CHEBI:33019"/>
        <dbReference type="ChEBI" id="CHEBI:57926"/>
        <dbReference type="ChEBI" id="CHEBI:73682"/>
        <dbReference type="EC" id="2.7.7.87"/>
    </reaction>
</comment>
<dbReference type="Pfam" id="PF01300">
    <property type="entry name" value="Sua5_yciO_yrdC"/>
    <property type="match status" value="1"/>
</dbReference>
<dbReference type="InterPro" id="IPR017945">
    <property type="entry name" value="DHBP_synth_RibB-like_a/b_dom"/>
</dbReference>
<accession>A0A6J6C1L4</accession>
<dbReference type="PANTHER" id="PTHR17490:SF16">
    <property type="entry name" value="THREONYLCARBAMOYL-AMP SYNTHASE"/>
    <property type="match status" value="1"/>
</dbReference>
<dbReference type="GO" id="GO:0000049">
    <property type="term" value="F:tRNA binding"/>
    <property type="evidence" value="ECO:0007669"/>
    <property type="project" value="TreeGrafter"/>
</dbReference>
<comment type="similarity">
    <text evidence="2">Belongs to the SUA5 family.</text>
</comment>
<dbReference type="SUPFAM" id="SSF55821">
    <property type="entry name" value="YrdC/RibB"/>
    <property type="match status" value="1"/>
</dbReference>
<keyword evidence="9" id="KW-0067">ATP-binding</keyword>
<dbReference type="PROSITE" id="PS51163">
    <property type="entry name" value="YRDC"/>
    <property type="match status" value="1"/>
</dbReference>
<keyword evidence="6" id="KW-0819">tRNA processing</keyword>
<organism evidence="13">
    <name type="scientific">freshwater metagenome</name>
    <dbReference type="NCBI Taxonomy" id="449393"/>
    <lineage>
        <taxon>unclassified sequences</taxon>
        <taxon>metagenomes</taxon>
        <taxon>ecological metagenomes</taxon>
    </lineage>
</organism>
<evidence type="ECO:0000256" key="5">
    <source>
        <dbReference type="ARBA" id="ARBA00022679"/>
    </source>
</evidence>
<evidence type="ECO:0000256" key="8">
    <source>
        <dbReference type="ARBA" id="ARBA00022741"/>
    </source>
</evidence>
<name>A0A6J6C1L4_9ZZZZ</name>
<evidence type="ECO:0000256" key="7">
    <source>
        <dbReference type="ARBA" id="ARBA00022695"/>
    </source>
</evidence>
<dbReference type="NCBIfam" id="TIGR00057">
    <property type="entry name" value="L-threonylcarbamoyladenylate synthase"/>
    <property type="match status" value="1"/>
</dbReference>
<keyword evidence="5" id="KW-0808">Transferase</keyword>
<dbReference type="Gene3D" id="3.90.870.10">
    <property type="entry name" value="DHBP synthase"/>
    <property type="match status" value="1"/>
</dbReference>
<dbReference type="InterPro" id="IPR006070">
    <property type="entry name" value="Sua5-like_dom"/>
</dbReference>
<evidence type="ECO:0000256" key="3">
    <source>
        <dbReference type="ARBA" id="ARBA00012584"/>
    </source>
</evidence>
<evidence type="ECO:0000313" key="13">
    <source>
        <dbReference type="EMBL" id="CAB4544409.1"/>
    </source>
</evidence>
<keyword evidence="4" id="KW-0963">Cytoplasm</keyword>
<dbReference type="GO" id="GO:0003725">
    <property type="term" value="F:double-stranded RNA binding"/>
    <property type="evidence" value="ECO:0007669"/>
    <property type="project" value="InterPro"/>
</dbReference>
<reference evidence="13" key="1">
    <citation type="submission" date="2020-05" db="EMBL/GenBank/DDBJ databases">
        <authorList>
            <person name="Chiriac C."/>
            <person name="Salcher M."/>
            <person name="Ghai R."/>
            <person name="Kavagutti S V."/>
        </authorList>
    </citation>
    <scope>NUCLEOTIDE SEQUENCE</scope>
</reference>
<evidence type="ECO:0000259" key="12">
    <source>
        <dbReference type="PROSITE" id="PS51163"/>
    </source>
</evidence>
<evidence type="ECO:0000256" key="1">
    <source>
        <dbReference type="ARBA" id="ARBA00004496"/>
    </source>
</evidence>
<dbReference type="GO" id="GO:0005737">
    <property type="term" value="C:cytoplasm"/>
    <property type="evidence" value="ECO:0007669"/>
    <property type="project" value="UniProtKB-SubCell"/>
</dbReference>
<dbReference type="EMBL" id="CAEZSV010000001">
    <property type="protein sequence ID" value="CAB4544409.1"/>
    <property type="molecule type" value="Genomic_DNA"/>
</dbReference>
<proteinExistence type="inferred from homology"/>
<dbReference type="AlphaFoldDB" id="A0A6J6C1L4"/>
<evidence type="ECO:0000256" key="6">
    <source>
        <dbReference type="ARBA" id="ARBA00022694"/>
    </source>
</evidence>
<comment type="subcellular location">
    <subcellularLocation>
        <location evidence="1">Cytoplasm</location>
    </subcellularLocation>
</comment>
<dbReference type="PANTHER" id="PTHR17490">
    <property type="entry name" value="SUA5"/>
    <property type="match status" value="1"/>
</dbReference>
<dbReference type="GO" id="GO:0008033">
    <property type="term" value="P:tRNA processing"/>
    <property type="evidence" value="ECO:0007669"/>
    <property type="project" value="UniProtKB-KW"/>
</dbReference>
<feature type="domain" description="YrdC-like" evidence="12">
    <location>
        <begin position="10"/>
        <end position="197"/>
    </location>
</feature>
<evidence type="ECO:0000256" key="10">
    <source>
        <dbReference type="ARBA" id="ARBA00029774"/>
    </source>
</evidence>
<evidence type="ECO:0000256" key="4">
    <source>
        <dbReference type="ARBA" id="ARBA00022490"/>
    </source>
</evidence>
<keyword evidence="7" id="KW-0548">Nucleotidyltransferase</keyword>
<dbReference type="EC" id="2.7.7.87" evidence="3"/>
<dbReference type="GO" id="GO:0006450">
    <property type="term" value="P:regulation of translational fidelity"/>
    <property type="evidence" value="ECO:0007669"/>
    <property type="project" value="TreeGrafter"/>
</dbReference>
<sequence>MNELVEIAHPAAIDIALREIRAGNVISFPLESGYVLAADAFNRAAVGELHLLRSDPPGQAASVMIGDKARIVGIVRDMSAAPQKLIEKFWPGPLTLYLRPHAALTWDLGDERILDQIAVRVPESEFAIRLLNETGPLAVAGAGLAGRAAFTEPTLVRDVFGANVGVIIDGGAITDVVQSTVVDCTQTPPRVIRVGAVAQASLRQACPEISQDLG</sequence>
<dbReference type="GO" id="GO:0005524">
    <property type="term" value="F:ATP binding"/>
    <property type="evidence" value="ECO:0007669"/>
    <property type="project" value="UniProtKB-KW"/>
</dbReference>
<evidence type="ECO:0000256" key="2">
    <source>
        <dbReference type="ARBA" id="ARBA00007663"/>
    </source>
</evidence>
<dbReference type="InterPro" id="IPR050156">
    <property type="entry name" value="TC-AMP_synthase_SUA5"/>
</dbReference>
<evidence type="ECO:0000256" key="11">
    <source>
        <dbReference type="ARBA" id="ARBA00048366"/>
    </source>
</evidence>
<evidence type="ECO:0000256" key="9">
    <source>
        <dbReference type="ARBA" id="ARBA00022840"/>
    </source>
</evidence>
<dbReference type="GO" id="GO:0061710">
    <property type="term" value="F:L-threonylcarbamoyladenylate synthase"/>
    <property type="evidence" value="ECO:0007669"/>
    <property type="project" value="UniProtKB-EC"/>
</dbReference>
<gene>
    <name evidence="13" type="ORF">UFOPK1506_00006</name>
</gene>
<protein>
    <recommendedName>
        <fullName evidence="10">L-threonylcarbamoyladenylate synthase</fullName>
        <ecNumber evidence="3">2.7.7.87</ecNumber>
    </recommendedName>
    <alternativeName>
        <fullName evidence="10">L-threonylcarbamoyladenylate synthase</fullName>
    </alternativeName>
</protein>
<keyword evidence="8" id="KW-0547">Nucleotide-binding</keyword>